<dbReference type="EMBL" id="QEQG01000002">
    <property type="protein sequence ID" value="RDF12583.1"/>
    <property type="molecule type" value="Genomic_DNA"/>
</dbReference>
<dbReference type="PROSITE" id="PS50106">
    <property type="entry name" value="PDZ"/>
    <property type="match status" value="1"/>
</dbReference>
<evidence type="ECO:0000313" key="8">
    <source>
        <dbReference type="Proteomes" id="UP000253872"/>
    </source>
</evidence>
<evidence type="ECO:0000313" key="6">
    <source>
        <dbReference type="EMBL" id="RDE72953.1"/>
    </source>
</evidence>
<evidence type="ECO:0000256" key="1">
    <source>
        <dbReference type="ARBA" id="ARBA00010541"/>
    </source>
</evidence>
<reference evidence="8 9" key="1">
    <citation type="submission" date="2018-05" db="EMBL/GenBank/DDBJ databases">
        <title>Draft Genome Sequences for a Diverse set of 7 Haemophilus Species.</title>
        <authorList>
            <person name="Nichols M."/>
            <person name="Topaz N."/>
            <person name="Wang X."/>
            <person name="Wang X."/>
            <person name="Boxrud D."/>
        </authorList>
    </citation>
    <scope>NUCLEOTIDE SEQUENCE [LARGE SCALE GENOMIC DNA]</scope>
    <source>
        <strain evidence="6 8">C2002001239</strain>
        <strain evidence="7 9">C2015005473</strain>
    </source>
</reference>
<keyword evidence="2" id="KW-0645">Protease</keyword>
<dbReference type="InterPro" id="IPR009003">
    <property type="entry name" value="Peptidase_S1_PA"/>
</dbReference>
<proteinExistence type="inferred from homology"/>
<gene>
    <name evidence="7" type="ORF">DPV84_03330</name>
    <name evidence="6" type="ORF">DPV93_02380</name>
</gene>
<accession>A0A369YGF1</accession>
<name>A0A369YGF1_9PAST</name>
<evidence type="ECO:0000256" key="4">
    <source>
        <dbReference type="SAM" id="Phobius"/>
    </source>
</evidence>
<evidence type="ECO:0000313" key="9">
    <source>
        <dbReference type="Proteomes" id="UP000253950"/>
    </source>
</evidence>
<dbReference type="SUPFAM" id="SSF50494">
    <property type="entry name" value="Trypsin-like serine proteases"/>
    <property type="match status" value="1"/>
</dbReference>
<dbReference type="AlphaFoldDB" id="A0A369YGF1"/>
<dbReference type="GO" id="GO:0006508">
    <property type="term" value="P:proteolysis"/>
    <property type="evidence" value="ECO:0007669"/>
    <property type="project" value="UniProtKB-KW"/>
</dbReference>
<dbReference type="EMBL" id="QEPN01000002">
    <property type="protein sequence ID" value="RDE72953.1"/>
    <property type="molecule type" value="Genomic_DNA"/>
</dbReference>
<dbReference type="InterPro" id="IPR051201">
    <property type="entry name" value="Chloro_Bact_Ser_Proteases"/>
</dbReference>
<comment type="caution">
    <text evidence="6">The sequence shown here is derived from an EMBL/GenBank/DDBJ whole genome shotgun (WGS) entry which is preliminary data.</text>
</comment>
<dbReference type="Proteomes" id="UP000253872">
    <property type="component" value="Unassembled WGS sequence"/>
</dbReference>
<keyword evidence="4" id="KW-1133">Transmembrane helix</keyword>
<dbReference type="Pfam" id="PF13365">
    <property type="entry name" value="Trypsin_2"/>
    <property type="match status" value="1"/>
</dbReference>
<evidence type="ECO:0000256" key="3">
    <source>
        <dbReference type="ARBA" id="ARBA00022801"/>
    </source>
</evidence>
<keyword evidence="9" id="KW-1185">Reference proteome</keyword>
<organism evidence="6 8">
    <name type="scientific">Haemophilus sputorum</name>
    <dbReference type="NCBI Taxonomy" id="1078480"/>
    <lineage>
        <taxon>Bacteria</taxon>
        <taxon>Pseudomonadati</taxon>
        <taxon>Pseudomonadota</taxon>
        <taxon>Gammaproteobacteria</taxon>
        <taxon>Pasteurellales</taxon>
        <taxon>Pasteurellaceae</taxon>
        <taxon>Haemophilus</taxon>
    </lineage>
</organism>
<dbReference type="SMART" id="SM00228">
    <property type="entry name" value="PDZ"/>
    <property type="match status" value="1"/>
</dbReference>
<dbReference type="PANTHER" id="PTHR43343">
    <property type="entry name" value="PEPTIDASE S12"/>
    <property type="match status" value="1"/>
</dbReference>
<dbReference type="Gene3D" id="2.30.42.10">
    <property type="match status" value="1"/>
</dbReference>
<sequence>MIKKILQAVVFGLFCAAIVLYVYPWAKEQWKTEPEILSYQKAVKEASPAVVNIYTKILDENNNAGYRLNLGSGVIMTANGYILTNKHVIQDGEEITVYLQNGEHSVAHLVGSDTLTDLAVLKVDGVNMPTIRQNPKRIPQVGDIVLAIGNPYNLGQSVSQGIISATGRNTISDRTRQNLIQTDAPISKGNSGGALINTAGELIGINTVSLKNSGEIRELSIAGTDSIAEGLNFAIPINQASDVMNKIIKDGRVIRGYFGVNTVLTNAFLEKGVLITAVTKDSPAEKAGIQQGDIMLSVGNIEAKSPSQMMEALANIKPGTVVRVLVLRGDVELAFNVTIGEFPDN</sequence>
<protein>
    <submittedName>
        <fullName evidence="6">PDZ domain-containing protein</fullName>
    </submittedName>
</protein>
<evidence type="ECO:0000313" key="7">
    <source>
        <dbReference type="EMBL" id="RDF12583.1"/>
    </source>
</evidence>
<dbReference type="InterPro" id="IPR001478">
    <property type="entry name" value="PDZ"/>
</dbReference>
<dbReference type="SUPFAM" id="SSF50156">
    <property type="entry name" value="PDZ domain-like"/>
    <property type="match status" value="1"/>
</dbReference>
<evidence type="ECO:0000259" key="5">
    <source>
        <dbReference type="PROSITE" id="PS50106"/>
    </source>
</evidence>
<dbReference type="Pfam" id="PF13180">
    <property type="entry name" value="PDZ_2"/>
    <property type="match status" value="1"/>
</dbReference>
<keyword evidence="4" id="KW-0472">Membrane</keyword>
<evidence type="ECO:0000256" key="2">
    <source>
        <dbReference type="ARBA" id="ARBA00022670"/>
    </source>
</evidence>
<dbReference type="RefSeq" id="WP_111389329.1">
    <property type="nucleotide sequence ID" value="NZ_CAURJL010000014.1"/>
</dbReference>
<keyword evidence="3" id="KW-0378">Hydrolase</keyword>
<dbReference type="PANTHER" id="PTHR43343:SF3">
    <property type="entry name" value="PROTEASE DO-LIKE 8, CHLOROPLASTIC"/>
    <property type="match status" value="1"/>
</dbReference>
<dbReference type="InterPro" id="IPR001940">
    <property type="entry name" value="Peptidase_S1C"/>
</dbReference>
<dbReference type="Gene3D" id="2.40.10.10">
    <property type="entry name" value="Trypsin-like serine proteases"/>
    <property type="match status" value="2"/>
</dbReference>
<feature type="domain" description="PDZ" evidence="5">
    <location>
        <begin position="247"/>
        <end position="328"/>
    </location>
</feature>
<dbReference type="InterPro" id="IPR043504">
    <property type="entry name" value="Peptidase_S1_PA_chymotrypsin"/>
</dbReference>
<dbReference type="GO" id="GO:0004252">
    <property type="term" value="F:serine-type endopeptidase activity"/>
    <property type="evidence" value="ECO:0007669"/>
    <property type="project" value="InterPro"/>
</dbReference>
<keyword evidence="4" id="KW-0812">Transmembrane</keyword>
<comment type="similarity">
    <text evidence="1">Belongs to the peptidase S1C family.</text>
</comment>
<dbReference type="Proteomes" id="UP000253950">
    <property type="component" value="Unassembled WGS sequence"/>
</dbReference>
<dbReference type="InterPro" id="IPR036034">
    <property type="entry name" value="PDZ_sf"/>
</dbReference>
<dbReference type="PRINTS" id="PR00834">
    <property type="entry name" value="PROTEASES2C"/>
</dbReference>
<feature type="transmembrane region" description="Helical" evidence="4">
    <location>
        <begin position="5"/>
        <end position="26"/>
    </location>
</feature>
<dbReference type="STRING" id="1035839.GCA_000238795_01551"/>